<protein>
    <submittedName>
        <fullName evidence="1">Uncharacterized protein</fullName>
    </submittedName>
</protein>
<evidence type="ECO:0000313" key="1">
    <source>
        <dbReference type="EMBL" id="KAI3828603.1"/>
    </source>
</evidence>
<accession>A0ACB9K8M0</accession>
<reference evidence="2" key="1">
    <citation type="journal article" date="2022" name="Mol. Ecol. Resour.">
        <title>The genomes of chicory, endive, great burdock and yacon provide insights into Asteraceae palaeo-polyploidization history and plant inulin production.</title>
        <authorList>
            <person name="Fan W."/>
            <person name="Wang S."/>
            <person name="Wang H."/>
            <person name="Wang A."/>
            <person name="Jiang F."/>
            <person name="Liu H."/>
            <person name="Zhao H."/>
            <person name="Xu D."/>
            <person name="Zhang Y."/>
        </authorList>
    </citation>
    <scope>NUCLEOTIDE SEQUENCE [LARGE SCALE GENOMIC DNA]</scope>
    <source>
        <strain evidence="2">cv. Yunnan</strain>
    </source>
</reference>
<reference evidence="1 2" key="2">
    <citation type="journal article" date="2022" name="Mol. Ecol. Resour.">
        <title>The genomes of chicory, endive, great burdock and yacon provide insights into Asteraceae paleo-polyploidization history and plant inulin production.</title>
        <authorList>
            <person name="Fan W."/>
            <person name="Wang S."/>
            <person name="Wang H."/>
            <person name="Wang A."/>
            <person name="Jiang F."/>
            <person name="Liu H."/>
            <person name="Zhao H."/>
            <person name="Xu D."/>
            <person name="Zhang Y."/>
        </authorList>
    </citation>
    <scope>NUCLEOTIDE SEQUENCE [LARGE SCALE GENOMIC DNA]</scope>
    <source>
        <strain evidence="2">cv. Yunnan</strain>
        <tissue evidence="1">Leaves</tissue>
    </source>
</reference>
<keyword evidence="2" id="KW-1185">Reference proteome</keyword>
<comment type="caution">
    <text evidence="1">The sequence shown here is derived from an EMBL/GenBank/DDBJ whole genome shotgun (WGS) entry which is preliminary data.</text>
</comment>
<organism evidence="1 2">
    <name type="scientific">Smallanthus sonchifolius</name>
    <dbReference type="NCBI Taxonomy" id="185202"/>
    <lineage>
        <taxon>Eukaryota</taxon>
        <taxon>Viridiplantae</taxon>
        <taxon>Streptophyta</taxon>
        <taxon>Embryophyta</taxon>
        <taxon>Tracheophyta</taxon>
        <taxon>Spermatophyta</taxon>
        <taxon>Magnoliopsida</taxon>
        <taxon>eudicotyledons</taxon>
        <taxon>Gunneridae</taxon>
        <taxon>Pentapetalae</taxon>
        <taxon>asterids</taxon>
        <taxon>campanulids</taxon>
        <taxon>Asterales</taxon>
        <taxon>Asteraceae</taxon>
        <taxon>Asteroideae</taxon>
        <taxon>Heliantheae alliance</taxon>
        <taxon>Millerieae</taxon>
        <taxon>Smallanthus</taxon>
    </lineage>
</organism>
<dbReference type="EMBL" id="CM042018">
    <property type="protein sequence ID" value="KAI3828603.1"/>
    <property type="molecule type" value="Genomic_DNA"/>
</dbReference>
<evidence type="ECO:0000313" key="2">
    <source>
        <dbReference type="Proteomes" id="UP001056120"/>
    </source>
</evidence>
<sequence length="77" mass="9183">MNSSIIFTTRLDKIKLQETEHSLFDHQENHRQSNVTIKEREFLISNLLKSGGWKVMHLICNGLGYQLRPRRIKQFEE</sequence>
<gene>
    <name evidence="1" type="ORF">L1987_02707</name>
</gene>
<name>A0ACB9K8M0_9ASTR</name>
<proteinExistence type="predicted"/>
<dbReference type="Proteomes" id="UP001056120">
    <property type="component" value="Linkage Group LG01"/>
</dbReference>